<dbReference type="KEGG" id="dpo:26532486"/>
<keyword evidence="2" id="KW-1185">Reference proteome</keyword>
<dbReference type="ExpressionAtlas" id="A0A6I8VGV5">
    <property type="expression patterns" value="baseline"/>
</dbReference>
<evidence type="ECO:0000313" key="2">
    <source>
        <dbReference type="Proteomes" id="UP000001819"/>
    </source>
</evidence>
<reference evidence="3" key="1">
    <citation type="submission" date="2025-08" db="UniProtKB">
        <authorList>
            <consortium name="RefSeq"/>
        </authorList>
    </citation>
    <scope>IDENTIFICATION</scope>
    <source>
        <strain evidence="3">MV-25-SWS-2005</strain>
        <tissue evidence="3">Whole body</tissue>
    </source>
</reference>
<dbReference type="Proteomes" id="UP000001819">
    <property type="component" value="Chromosome X"/>
</dbReference>
<evidence type="ECO:0000313" key="3">
    <source>
        <dbReference type="RefSeq" id="XP_015040881.2"/>
    </source>
</evidence>
<gene>
    <name evidence="3" type="primary">LOC26532486</name>
</gene>
<accession>A0A6I8VGV5</accession>
<feature type="region of interest" description="Disordered" evidence="1">
    <location>
        <begin position="32"/>
        <end position="72"/>
    </location>
</feature>
<sequence length="224" mass="25099">MAQVGKLNQWLRQSFSILKRVFQGDLFIKGRVHGPLPPTEIKNQTPSGKGKTSPEDKEPTVPIQGRSEADSVSVETAVEKAMPLPRMSRVIPPCRQDFEVLSTPKQDSIDKSSSTNAKDDTVTIAPVSSVDLLVDFFDTKYGKRAVQRDSMEITTTTALTNGPHPEMWDRRLRLKVIAQSNNICLSKELPKNDGLEQETLDENGKPSKARFCRTIYYKQRGPKQ</sequence>
<protein>
    <submittedName>
        <fullName evidence="3">Uncharacterized protein</fullName>
    </submittedName>
</protein>
<dbReference type="RefSeq" id="XP_015040881.2">
    <property type="nucleotide sequence ID" value="XM_015185395.2"/>
</dbReference>
<proteinExistence type="predicted"/>
<organism evidence="2 3">
    <name type="scientific">Drosophila pseudoobscura pseudoobscura</name>
    <name type="common">Fruit fly</name>
    <dbReference type="NCBI Taxonomy" id="46245"/>
    <lineage>
        <taxon>Eukaryota</taxon>
        <taxon>Metazoa</taxon>
        <taxon>Ecdysozoa</taxon>
        <taxon>Arthropoda</taxon>
        <taxon>Hexapoda</taxon>
        <taxon>Insecta</taxon>
        <taxon>Pterygota</taxon>
        <taxon>Neoptera</taxon>
        <taxon>Endopterygota</taxon>
        <taxon>Diptera</taxon>
        <taxon>Brachycera</taxon>
        <taxon>Muscomorpha</taxon>
        <taxon>Ephydroidea</taxon>
        <taxon>Drosophilidae</taxon>
        <taxon>Drosophila</taxon>
        <taxon>Sophophora</taxon>
    </lineage>
</organism>
<name>A0A6I8VGV5_DROPS</name>
<dbReference type="InParanoid" id="A0A6I8VGV5"/>
<dbReference type="AlphaFoldDB" id="A0A6I8VGV5"/>
<evidence type="ECO:0000256" key="1">
    <source>
        <dbReference type="SAM" id="MobiDB-lite"/>
    </source>
</evidence>